<feature type="transmembrane region" description="Helical" evidence="5">
    <location>
        <begin position="45"/>
        <end position="63"/>
    </location>
</feature>
<dbReference type="Pfam" id="PF07869">
    <property type="entry name" value="DUF1656"/>
    <property type="match status" value="1"/>
</dbReference>
<evidence type="ECO:0000313" key="7">
    <source>
        <dbReference type="Proteomes" id="UP001176960"/>
    </source>
</evidence>
<dbReference type="InterPro" id="IPR012451">
    <property type="entry name" value="DUF1656"/>
</dbReference>
<evidence type="ECO:0000256" key="2">
    <source>
        <dbReference type="ARBA" id="ARBA00022692"/>
    </source>
</evidence>
<dbReference type="Proteomes" id="UP001176960">
    <property type="component" value="Unassembled WGS sequence"/>
</dbReference>
<sequence length="64" mass="7342">MRQVVDIEGVLISGFVLNLMLAIFTLALLRWVLGKLDLWRFVWNPPLAQFGLLLIMLGLYTLLL</sequence>
<gene>
    <name evidence="6" type="ORF">LMG32879_000776</name>
</gene>
<keyword evidence="7" id="KW-1185">Reference proteome</keyword>
<evidence type="ECO:0000313" key="6">
    <source>
        <dbReference type="EMBL" id="CAI9119950.1"/>
    </source>
</evidence>
<feature type="transmembrane region" description="Helical" evidence="5">
    <location>
        <begin position="12"/>
        <end position="33"/>
    </location>
</feature>
<reference evidence="6" key="1">
    <citation type="submission" date="2023-03" db="EMBL/GenBank/DDBJ databases">
        <authorList>
            <person name="Cleenwerck I."/>
        </authorList>
    </citation>
    <scope>NUCLEOTIDE SEQUENCE</scope>
    <source>
        <strain evidence="6">LMG 32879</strain>
    </source>
</reference>
<comment type="caution">
    <text evidence="6">The sequence shown here is derived from an EMBL/GenBank/DDBJ whole genome shotgun (WGS) entry which is preliminary data.</text>
</comment>
<accession>A0AA35UPX2</accession>
<evidence type="ECO:0000256" key="1">
    <source>
        <dbReference type="ARBA" id="ARBA00022475"/>
    </source>
</evidence>
<keyword evidence="2 5" id="KW-0812">Transmembrane</keyword>
<evidence type="ECO:0000256" key="5">
    <source>
        <dbReference type="SAM" id="Phobius"/>
    </source>
</evidence>
<dbReference type="RefSeq" id="WP_289840814.1">
    <property type="nucleotide sequence ID" value="NZ_CATKSH010000003.1"/>
</dbReference>
<organism evidence="6 7">
    <name type="scientific">Brytella acorum</name>
    <dbReference type="NCBI Taxonomy" id="2959299"/>
    <lineage>
        <taxon>Bacteria</taxon>
        <taxon>Pseudomonadati</taxon>
        <taxon>Pseudomonadota</taxon>
        <taxon>Alphaproteobacteria</taxon>
        <taxon>Acetobacterales</taxon>
        <taxon>Acetobacteraceae</taxon>
        <taxon>Brytella</taxon>
    </lineage>
</organism>
<protein>
    <submittedName>
        <fullName evidence="6">DUF1656 domain-containing protein</fullName>
    </submittedName>
</protein>
<dbReference type="EMBL" id="CATKSH010000003">
    <property type="protein sequence ID" value="CAI9119950.1"/>
    <property type="molecule type" value="Genomic_DNA"/>
</dbReference>
<evidence type="ECO:0000256" key="4">
    <source>
        <dbReference type="ARBA" id="ARBA00023136"/>
    </source>
</evidence>
<evidence type="ECO:0000256" key="3">
    <source>
        <dbReference type="ARBA" id="ARBA00022989"/>
    </source>
</evidence>
<proteinExistence type="predicted"/>
<keyword evidence="3 5" id="KW-1133">Transmembrane helix</keyword>
<keyword evidence="4 5" id="KW-0472">Membrane</keyword>
<dbReference type="AlphaFoldDB" id="A0AA35UPX2"/>
<keyword evidence="1" id="KW-1003">Cell membrane</keyword>
<name>A0AA35UPX2_9PROT</name>